<dbReference type="OrthoDB" id="4469945at2759"/>
<reference evidence="1 2" key="1">
    <citation type="journal article" date="2016" name="Genome Biol. Evol.">
        <title>Divergent and convergent evolution of fungal pathogenicity.</title>
        <authorList>
            <person name="Shang Y."/>
            <person name="Xiao G."/>
            <person name="Zheng P."/>
            <person name="Cen K."/>
            <person name="Zhan S."/>
            <person name="Wang C."/>
        </authorList>
    </citation>
    <scope>NUCLEOTIDE SEQUENCE [LARGE SCALE GENOMIC DNA]</scope>
    <source>
        <strain evidence="1 2">ARSEF 7405</strain>
    </source>
</reference>
<accession>A0A167XS06</accession>
<name>A0A167XS06_9EURO</name>
<dbReference type="EMBL" id="AZGZ01000017">
    <property type="protein sequence ID" value="KZZ90399.1"/>
    <property type="molecule type" value="Genomic_DNA"/>
</dbReference>
<gene>
    <name evidence="1" type="ORF">AAP_03929</name>
</gene>
<dbReference type="Proteomes" id="UP000242877">
    <property type="component" value="Unassembled WGS sequence"/>
</dbReference>
<evidence type="ECO:0000313" key="2">
    <source>
        <dbReference type="Proteomes" id="UP000242877"/>
    </source>
</evidence>
<sequence length="187" mass="21139">MAFTVPFNGQGTDPNMQCDPMLTESSFNNELDSLINGMSQMSILPEIIASGLYNPRRLPFPQEPPICCRCGTRSVPDRVPSSNRLGDADRPCYRCDNDACWWRTGAYQGLLTYTDPRGNLPWNPECTCGAPSKLMMQNIILPDGMRELYYCCRLGKCSFYAVPRDKYGAQVRVPHTEAPYYIKRAVF</sequence>
<protein>
    <submittedName>
        <fullName evidence="1">Uncharacterized protein</fullName>
    </submittedName>
</protein>
<dbReference type="AlphaFoldDB" id="A0A167XS06"/>
<dbReference type="VEuPathDB" id="FungiDB:AAP_03929"/>
<evidence type="ECO:0000313" key="1">
    <source>
        <dbReference type="EMBL" id="KZZ90399.1"/>
    </source>
</evidence>
<organism evidence="1 2">
    <name type="scientific">Ascosphaera apis ARSEF 7405</name>
    <dbReference type="NCBI Taxonomy" id="392613"/>
    <lineage>
        <taxon>Eukaryota</taxon>
        <taxon>Fungi</taxon>
        <taxon>Dikarya</taxon>
        <taxon>Ascomycota</taxon>
        <taxon>Pezizomycotina</taxon>
        <taxon>Eurotiomycetes</taxon>
        <taxon>Eurotiomycetidae</taxon>
        <taxon>Onygenales</taxon>
        <taxon>Ascosphaeraceae</taxon>
        <taxon>Ascosphaera</taxon>
    </lineage>
</organism>
<keyword evidence="2" id="KW-1185">Reference proteome</keyword>
<proteinExistence type="predicted"/>
<comment type="caution">
    <text evidence="1">The sequence shown here is derived from an EMBL/GenBank/DDBJ whole genome shotgun (WGS) entry which is preliminary data.</text>
</comment>